<dbReference type="Pfam" id="PF00383">
    <property type="entry name" value="dCMP_cyt_deam_1"/>
    <property type="match status" value="1"/>
</dbReference>
<evidence type="ECO:0000256" key="2">
    <source>
        <dbReference type="ARBA" id="ARBA00022833"/>
    </source>
</evidence>
<dbReference type="RefSeq" id="WP_010768712.1">
    <property type="nucleotide sequence ID" value="NZ_ASWE01000002.1"/>
</dbReference>
<dbReference type="GO" id="GO:0008270">
    <property type="term" value="F:zinc ion binding"/>
    <property type="evidence" value="ECO:0007669"/>
    <property type="project" value="InterPro"/>
</dbReference>
<evidence type="ECO:0000313" key="5">
    <source>
        <dbReference type="Proteomes" id="UP000013785"/>
    </source>
</evidence>
<dbReference type="PATRIC" id="fig|1158610.3.peg.2045"/>
<dbReference type="STRING" id="154621.RV11_GL003110"/>
<comment type="caution">
    <text evidence="4">The sequence shown here is derived from an EMBL/GenBank/DDBJ whole genome shotgun (WGS) entry which is preliminary data.</text>
</comment>
<keyword evidence="1" id="KW-0479">Metal-binding</keyword>
<accession>R3TPR8</accession>
<evidence type="ECO:0000259" key="3">
    <source>
        <dbReference type="PROSITE" id="PS51747"/>
    </source>
</evidence>
<dbReference type="eggNOG" id="COG0590">
    <property type="taxonomic scope" value="Bacteria"/>
</dbReference>
<dbReference type="CDD" id="cd01285">
    <property type="entry name" value="nucleoside_deaminase"/>
    <property type="match status" value="1"/>
</dbReference>
<dbReference type="EMBL" id="AJAT01000016">
    <property type="protein sequence ID" value="EOL43073.1"/>
    <property type="molecule type" value="Genomic_DNA"/>
</dbReference>
<dbReference type="AlphaFoldDB" id="R3TPR8"/>
<feature type="domain" description="CMP/dCMP-type deaminase" evidence="3">
    <location>
        <begin position="4"/>
        <end position="119"/>
    </location>
</feature>
<sequence length="150" mass="16722">MHSHPDSVIMEKLIDYQWKNHSIAAAIIDSNGEILAMGTTTVNESNDPTAHAEINAIRKACTLVNSPKLPKGCWLYSTFEPCPLCSSAIIWAGIDGVVYANNPLYRGNEENWSFISCEQVLSNGAYIHKTSLIKDFMLDSIKGYFTRHDK</sequence>
<dbReference type="InterPro" id="IPR016193">
    <property type="entry name" value="Cytidine_deaminase-like"/>
</dbReference>
<keyword evidence="2" id="KW-0862">Zinc</keyword>
<dbReference type="Gene3D" id="3.40.140.10">
    <property type="entry name" value="Cytidine Deaminase, domain 2"/>
    <property type="match status" value="1"/>
</dbReference>
<gene>
    <name evidence="4" type="ORF">UC3_02050</name>
</gene>
<dbReference type="InterPro" id="IPR002125">
    <property type="entry name" value="CMP_dCMP_dom"/>
</dbReference>
<dbReference type="SUPFAM" id="SSF53927">
    <property type="entry name" value="Cytidine deaminase-like"/>
    <property type="match status" value="1"/>
</dbReference>
<protein>
    <recommendedName>
        <fullName evidence="3">CMP/dCMP-type deaminase domain-containing protein</fullName>
    </recommendedName>
</protein>
<dbReference type="HOGENOM" id="CLU_025810_5_3_9"/>
<dbReference type="PANTHER" id="PTHR11079">
    <property type="entry name" value="CYTOSINE DEAMINASE FAMILY MEMBER"/>
    <property type="match status" value="1"/>
</dbReference>
<name>R3TPR8_9ENTE</name>
<evidence type="ECO:0000256" key="1">
    <source>
        <dbReference type="ARBA" id="ARBA00022723"/>
    </source>
</evidence>
<keyword evidence="5" id="KW-1185">Reference proteome</keyword>
<organism evidence="4 5">
    <name type="scientific">Enterococcus phoeniculicola ATCC BAA-412</name>
    <dbReference type="NCBI Taxonomy" id="1158610"/>
    <lineage>
        <taxon>Bacteria</taxon>
        <taxon>Bacillati</taxon>
        <taxon>Bacillota</taxon>
        <taxon>Bacilli</taxon>
        <taxon>Lactobacillales</taxon>
        <taxon>Enterococcaceae</taxon>
        <taxon>Enterococcus</taxon>
    </lineage>
</organism>
<evidence type="ECO:0000313" key="4">
    <source>
        <dbReference type="EMBL" id="EOL43073.1"/>
    </source>
</evidence>
<dbReference type="GO" id="GO:0016787">
    <property type="term" value="F:hydrolase activity"/>
    <property type="evidence" value="ECO:0007669"/>
    <property type="project" value="InterPro"/>
</dbReference>
<dbReference type="PROSITE" id="PS51747">
    <property type="entry name" value="CYT_DCMP_DEAMINASES_2"/>
    <property type="match status" value="1"/>
</dbReference>
<dbReference type="PROSITE" id="PS00903">
    <property type="entry name" value="CYT_DCMP_DEAMINASES_1"/>
    <property type="match status" value="1"/>
</dbReference>
<dbReference type="InterPro" id="IPR016192">
    <property type="entry name" value="APOBEC/CMP_deaminase_Zn-bd"/>
</dbReference>
<reference evidence="4 5" key="1">
    <citation type="submission" date="2013-02" db="EMBL/GenBank/DDBJ databases">
        <title>The Genome Sequence of Enterococcus phoeniculicola BAA-412.</title>
        <authorList>
            <consortium name="The Broad Institute Genome Sequencing Platform"/>
            <consortium name="The Broad Institute Genome Sequencing Center for Infectious Disease"/>
            <person name="Earl A.M."/>
            <person name="Gilmore M.S."/>
            <person name="Lebreton F."/>
            <person name="Walker B."/>
            <person name="Young S.K."/>
            <person name="Zeng Q."/>
            <person name="Gargeya S."/>
            <person name="Fitzgerald M."/>
            <person name="Haas B."/>
            <person name="Abouelleil A."/>
            <person name="Alvarado L."/>
            <person name="Arachchi H.M."/>
            <person name="Berlin A.M."/>
            <person name="Chapman S.B."/>
            <person name="Dewar J."/>
            <person name="Goldberg J."/>
            <person name="Griggs A."/>
            <person name="Gujja S."/>
            <person name="Hansen M."/>
            <person name="Howarth C."/>
            <person name="Imamovic A."/>
            <person name="Larimer J."/>
            <person name="McCowan C."/>
            <person name="Murphy C."/>
            <person name="Neiman D."/>
            <person name="Pearson M."/>
            <person name="Priest M."/>
            <person name="Roberts A."/>
            <person name="Saif S."/>
            <person name="Shea T."/>
            <person name="Sisk P."/>
            <person name="Sykes S."/>
            <person name="Wortman J."/>
            <person name="Nusbaum C."/>
            <person name="Birren B."/>
        </authorList>
    </citation>
    <scope>NUCLEOTIDE SEQUENCE [LARGE SCALE GENOMIC DNA]</scope>
    <source>
        <strain evidence="4 5">ATCC BAA-412</strain>
    </source>
</reference>
<dbReference type="PANTHER" id="PTHR11079:SF162">
    <property type="entry name" value="RIBOFLAVIN BIOSYNTHESIS PROTEIN PYRD, CHLOROPLASTIC"/>
    <property type="match status" value="1"/>
</dbReference>
<proteinExistence type="predicted"/>
<dbReference type="Proteomes" id="UP000013785">
    <property type="component" value="Unassembled WGS sequence"/>
</dbReference>